<organism evidence="1 2">
    <name type="scientific">Melastoma candidum</name>
    <dbReference type="NCBI Taxonomy" id="119954"/>
    <lineage>
        <taxon>Eukaryota</taxon>
        <taxon>Viridiplantae</taxon>
        <taxon>Streptophyta</taxon>
        <taxon>Embryophyta</taxon>
        <taxon>Tracheophyta</taxon>
        <taxon>Spermatophyta</taxon>
        <taxon>Magnoliopsida</taxon>
        <taxon>eudicotyledons</taxon>
        <taxon>Gunneridae</taxon>
        <taxon>Pentapetalae</taxon>
        <taxon>rosids</taxon>
        <taxon>malvids</taxon>
        <taxon>Myrtales</taxon>
        <taxon>Melastomataceae</taxon>
        <taxon>Melastomatoideae</taxon>
        <taxon>Melastomateae</taxon>
        <taxon>Melastoma</taxon>
    </lineage>
</organism>
<dbReference type="Proteomes" id="UP001057402">
    <property type="component" value="Chromosome 10"/>
</dbReference>
<accession>A0ACB9M5Z9</accession>
<reference evidence="2" key="1">
    <citation type="journal article" date="2023" name="Front. Plant Sci.">
        <title>Chromosomal-level genome assembly of Melastoma candidum provides insights into trichome evolution.</title>
        <authorList>
            <person name="Zhong Y."/>
            <person name="Wu W."/>
            <person name="Sun C."/>
            <person name="Zou P."/>
            <person name="Liu Y."/>
            <person name="Dai S."/>
            <person name="Zhou R."/>
        </authorList>
    </citation>
    <scope>NUCLEOTIDE SEQUENCE [LARGE SCALE GENOMIC DNA]</scope>
</reference>
<protein>
    <submittedName>
        <fullName evidence="1">Uncharacterized protein</fullName>
    </submittedName>
</protein>
<dbReference type="EMBL" id="CM042889">
    <property type="protein sequence ID" value="KAI4318744.1"/>
    <property type="molecule type" value="Genomic_DNA"/>
</dbReference>
<keyword evidence="2" id="KW-1185">Reference proteome</keyword>
<proteinExistence type="predicted"/>
<comment type="caution">
    <text evidence="1">The sequence shown here is derived from an EMBL/GenBank/DDBJ whole genome shotgun (WGS) entry which is preliminary data.</text>
</comment>
<gene>
    <name evidence="1" type="ORF">MLD38_032414</name>
</gene>
<sequence length="293" mass="33750">MTELCQSLLTLIVGACLLRASSATVLSSGNFMGDFFVMWSPSHVNTSADGQMRSLFLDKDSGAGFESNDMFLFGKFEVQIKLIPGYSAGTVVAFYLASDQPNHDEIDFEFLGNVLGQPYIFQTNVFVDGFGDREDRVVPWFDPTKEFHNYTILWNIYEIVFFVDSIPIRTYRNHVEEGVPYPKSQPMSVKVTIWNGESWATGGGRDKIDWSKAPFVASFAEPHIDACIWEGEPGPCRASDPLNWWNGEGFNSLSTWQRRWFKWVRLHHRVYDYCQDYERFQYHLPRECNLTSY</sequence>
<evidence type="ECO:0000313" key="2">
    <source>
        <dbReference type="Proteomes" id="UP001057402"/>
    </source>
</evidence>
<evidence type="ECO:0000313" key="1">
    <source>
        <dbReference type="EMBL" id="KAI4318744.1"/>
    </source>
</evidence>
<name>A0ACB9M5Z9_9MYRT</name>